<gene>
    <name evidence="9" type="ORF">C4D60_Mb10t19730</name>
</gene>
<dbReference type="GO" id="GO:0071555">
    <property type="term" value="P:cell wall organization"/>
    <property type="evidence" value="ECO:0007669"/>
    <property type="project" value="UniProtKB-KW"/>
</dbReference>
<name>A0A4S8IYF9_MUSBA</name>
<dbReference type="GO" id="GO:0005975">
    <property type="term" value="P:carbohydrate metabolic process"/>
    <property type="evidence" value="ECO:0007669"/>
    <property type="project" value="InterPro"/>
</dbReference>
<keyword evidence="3" id="KW-0134">Cell wall</keyword>
<evidence type="ECO:0000313" key="9">
    <source>
        <dbReference type="EMBL" id="THU53943.1"/>
    </source>
</evidence>
<evidence type="ECO:0000313" key="10">
    <source>
        <dbReference type="Proteomes" id="UP000317650"/>
    </source>
</evidence>
<evidence type="ECO:0000256" key="7">
    <source>
        <dbReference type="ARBA" id="ARBA00023316"/>
    </source>
</evidence>
<accession>A0A4S8IYF9</accession>
<proteinExistence type="inferred from homology"/>
<dbReference type="SUPFAM" id="SSF51126">
    <property type="entry name" value="Pectin lyase-like"/>
    <property type="match status" value="1"/>
</dbReference>
<evidence type="ECO:0000256" key="2">
    <source>
        <dbReference type="ARBA" id="ARBA00008834"/>
    </source>
</evidence>
<comment type="subcellular location">
    <subcellularLocation>
        <location evidence="1">Secreted</location>
        <location evidence="1">Cell wall</location>
    </subcellularLocation>
</comment>
<dbReference type="InterPro" id="IPR011050">
    <property type="entry name" value="Pectin_lyase_fold/virulence"/>
</dbReference>
<dbReference type="Pfam" id="PF00295">
    <property type="entry name" value="Glyco_hydro_28"/>
    <property type="match status" value="1"/>
</dbReference>
<evidence type="ECO:0000256" key="4">
    <source>
        <dbReference type="ARBA" id="ARBA00022525"/>
    </source>
</evidence>
<comment type="similarity">
    <text evidence="2 8">Belongs to the glycosyl hydrolase 28 family.</text>
</comment>
<evidence type="ECO:0000256" key="8">
    <source>
        <dbReference type="RuleBase" id="RU361169"/>
    </source>
</evidence>
<dbReference type="Proteomes" id="UP000317650">
    <property type="component" value="Chromosome 10"/>
</dbReference>
<keyword evidence="6 8" id="KW-0326">Glycosidase</keyword>
<evidence type="ECO:0000256" key="6">
    <source>
        <dbReference type="ARBA" id="ARBA00023295"/>
    </source>
</evidence>
<comment type="caution">
    <text evidence="9">The sequence shown here is derived from an EMBL/GenBank/DDBJ whole genome shotgun (WGS) entry which is preliminary data.</text>
</comment>
<keyword evidence="10" id="KW-1185">Reference proteome</keyword>
<dbReference type="AlphaFoldDB" id="A0A4S8IYF9"/>
<dbReference type="Gene3D" id="2.160.20.10">
    <property type="entry name" value="Single-stranded right-handed beta-helix, Pectin lyase-like"/>
    <property type="match status" value="1"/>
</dbReference>
<evidence type="ECO:0000256" key="3">
    <source>
        <dbReference type="ARBA" id="ARBA00022512"/>
    </source>
</evidence>
<dbReference type="PANTHER" id="PTHR31375">
    <property type="match status" value="1"/>
</dbReference>
<keyword evidence="7" id="KW-0961">Cell wall biogenesis/degradation</keyword>
<reference evidence="9 10" key="1">
    <citation type="journal article" date="2019" name="Nat. Plants">
        <title>Genome sequencing of Musa balbisiana reveals subgenome evolution and function divergence in polyploid bananas.</title>
        <authorList>
            <person name="Yao X."/>
        </authorList>
    </citation>
    <scope>NUCLEOTIDE SEQUENCE [LARGE SCALE GENOMIC DNA]</scope>
    <source>
        <strain evidence="10">cv. DH-PKW</strain>
        <tissue evidence="9">Leaves</tissue>
    </source>
</reference>
<organism evidence="9 10">
    <name type="scientific">Musa balbisiana</name>
    <name type="common">Banana</name>
    <dbReference type="NCBI Taxonomy" id="52838"/>
    <lineage>
        <taxon>Eukaryota</taxon>
        <taxon>Viridiplantae</taxon>
        <taxon>Streptophyta</taxon>
        <taxon>Embryophyta</taxon>
        <taxon>Tracheophyta</taxon>
        <taxon>Spermatophyta</taxon>
        <taxon>Magnoliopsida</taxon>
        <taxon>Liliopsida</taxon>
        <taxon>Zingiberales</taxon>
        <taxon>Musaceae</taxon>
        <taxon>Musa</taxon>
    </lineage>
</organism>
<dbReference type="InterPro" id="IPR012334">
    <property type="entry name" value="Pectin_lyas_fold"/>
</dbReference>
<dbReference type="InterPro" id="IPR000743">
    <property type="entry name" value="Glyco_hydro_28"/>
</dbReference>
<protein>
    <submittedName>
        <fullName evidence="9">Uncharacterized protein</fullName>
    </submittedName>
</protein>
<dbReference type="STRING" id="52838.A0A4S8IYF9"/>
<keyword evidence="5 8" id="KW-0378">Hydrolase</keyword>
<evidence type="ECO:0000256" key="5">
    <source>
        <dbReference type="ARBA" id="ARBA00022801"/>
    </source>
</evidence>
<dbReference type="EMBL" id="PYDT01000008">
    <property type="protein sequence ID" value="THU53943.1"/>
    <property type="molecule type" value="Genomic_DNA"/>
</dbReference>
<evidence type="ECO:0000256" key="1">
    <source>
        <dbReference type="ARBA" id="ARBA00004191"/>
    </source>
</evidence>
<sequence>MVEFSKWVPEQGKLFDASMITKSRRYVSGAISLSKVDERRDNKMQLQRHVWMWELNKVYKGEKNLTQFQADATNSSLVAGSNPADSGDDKGTFHGVSICRGLSSIHLEENSTMASLEGERFNTTIMKCSSDSTQKVVSVQDYGAKGVVASDFMVFTRLSSPTQISMKESLLIIYSIHSVGTQEQTLSPQAYDLLKPPANLKSWGHSKRQGTKRIGVAGTPDIGYSSVILKASLFEVVEPSMTMGRYGRDAPARKASSFNYCKNLRVENLKVMDNPRMHISLEKCTSIDASHSTITTPNESPNIDGIHVAHSKRIKIANSFIGSDKFYTEEEEE</sequence>
<dbReference type="GO" id="GO:0004650">
    <property type="term" value="F:polygalacturonase activity"/>
    <property type="evidence" value="ECO:0007669"/>
    <property type="project" value="InterPro"/>
</dbReference>
<keyword evidence="4" id="KW-0964">Secreted</keyword>